<name>A0ABY6UPS8_BIOOC</name>
<proteinExistence type="predicted"/>
<dbReference type="SUPFAM" id="SSF55331">
    <property type="entry name" value="Tautomerase/MIF"/>
    <property type="match status" value="1"/>
</dbReference>
<keyword evidence="3" id="KW-1185">Reference proteome</keyword>
<dbReference type="Proteomes" id="UP000766486">
    <property type="component" value="Unassembled WGS sequence"/>
</dbReference>
<feature type="domain" description="Tautomerase cis-CaaD-like" evidence="1">
    <location>
        <begin position="1"/>
        <end position="142"/>
    </location>
</feature>
<evidence type="ECO:0000313" key="2">
    <source>
        <dbReference type="EMBL" id="VUC32787.1"/>
    </source>
</evidence>
<organism evidence="2 3">
    <name type="scientific">Bionectria ochroleuca</name>
    <name type="common">Gliocladium roseum</name>
    <dbReference type="NCBI Taxonomy" id="29856"/>
    <lineage>
        <taxon>Eukaryota</taxon>
        <taxon>Fungi</taxon>
        <taxon>Dikarya</taxon>
        <taxon>Ascomycota</taxon>
        <taxon>Pezizomycotina</taxon>
        <taxon>Sordariomycetes</taxon>
        <taxon>Hypocreomycetidae</taxon>
        <taxon>Hypocreales</taxon>
        <taxon>Bionectriaceae</taxon>
        <taxon>Clonostachys</taxon>
    </lineage>
</organism>
<dbReference type="InterPro" id="IPR028116">
    <property type="entry name" value="Cis-CaaD-like"/>
</dbReference>
<evidence type="ECO:0000259" key="1">
    <source>
        <dbReference type="Pfam" id="PF14832"/>
    </source>
</evidence>
<evidence type="ECO:0000313" key="3">
    <source>
        <dbReference type="Proteomes" id="UP000766486"/>
    </source>
</evidence>
<protein>
    <recommendedName>
        <fullName evidence="1">Tautomerase cis-CaaD-like domain-containing protein</fullName>
    </recommendedName>
</protein>
<comment type="caution">
    <text evidence="2">The sequence shown here is derived from an EMBL/GenBank/DDBJ whole genome shotgun (WGS) entry which is preliminary data.</text>
</comment>
<dbReference type="Gene3D" id="3.30.429.10">
    <property type="entry name" value="Macrophage Migration Inhibitory Factor"/>
    <property type="match status" value="1"/>
</dbReference>
<dbReference type="InterPro" id="IPR014347">
    <property type="entry name" value="Tautomerase/MIF_sf"/>
</dbReference>
<accession>A0ABY6UPS8</accession>
<sequence>MPLWNIYHSPGIFESPEIRKSLAADITKLYTDIVGLPAFYVVVHFISLPHDTVFIGGEIRDEKPFVSLVVEHIAVHRKDGGENAAQIFSDRINEALAPHIAQKGYDWEITISDTTRDYWRINGLVPPPWKSEEEKRWVELNRPVEWEGK</sequence>
<dbReference type="EMBL" id="CABFNS010000851">
    <property type="protein sequence ID" value="VUC32787.1"/>
    <property type="molecule type" value="Genomic_DNA"/>
</dbReference>
<gene>
    <name evidence="2" type="ORF">CLO192961_LOCUS329034</name>
</gene>
<reference evidence="2 3" key="1">
    <citation type="submission" date="2019-06" db="EMBL/GenBank/DDBJ databases">
        <authorList>
            <person name="Broberg M."/>
        </authorList>
    </citation>
    <scope>NUCLEOTIDE SEQUENCE [LARGE SCALE GENOMIC DNA]</scope>
</reference>
<dbReference type="Pfam" id="PF14832">
    <property type="entry name" value="Tautomerase_3"/>
    <property type="match status" value="1"/>
</dbReference>